<name>A0A6J6TYQ5_9ZZZZ</name>
<keyword evidence="1" id="KW-0001">2Fe-2S</keyword>
<organism evidence="7">
    <name type="scientific">freshwater metagenome</name>
    <dbReference type="NCBI Taxonomy" id="449393"/>
    <lineage>
        <taxon>unclassified sequences</taxon>
        <taxon>metagenomes</taxon>
        <taxon>ecological metagenomes</taxon>
    </lineage>
</organism>
<feature type="domain" description="Rieske" evidence="5">
    <location>
        <begin position="35"/>
        <end position="138"/>
    </location>
</feature>
<keyword evidence="3" id="KW-0408">Iron</keyword>
<evidence type="ECO:0000259" key="5">
    <source>
        <dbReference type="PROSITE" id="PS51296"/>
    </source>
</evidence>
<evidence type="ECO:0000313" key="7">
    <source>
        <dbReference type="EMBL" id="CAB4751299.1"/>
    </source>
</evidence>
<evidence type="ECO:0000313" key="10">
    <source>
        <dbReference type="EMBL" id="CAB5062384.1"/>
    </source>
</evidence>
<keyword evidence="2" id="KW-0479">Metal-binding</keyword>
<evidence type="ECO:0000256" key="2">
    <source>
        <dbReference type="ARBA" id="ARBA00022723"/>
    </source>
</evidence>
<dbReference type="InterPro" id="IPR017941">
    <property type="entry name" value="Rieske_2Fe-2S"/>
</dbReference>
<dbReference type="InterPro" id="IPR036922">
    <property type="entry name" value="Rieske_2Fe-2S_sf"/>
</dbReference>
<dbReference type="EMBL" id="CAEZZC010000010">
    <property type="protein sequence ID" value="CAB4751299.1"/>
    <property type="molecule type" value="Genomic_DNA"/>
</dbReference>
<evidence type="ECO:0000256" key="1">
    <source>
        <dbReference type="ARBA" id="ARBA00022714"/>
    </source>
</evidence>
<dbReference type="PROSITE" id="PS51296">
    <property type="entry name" value="RIESKE"/>
    <property type="match status" value="1"/>
</dbReference>
<sequence length="139" mass="14557">MIRINRRQLIALGTALVPSFLLRNSGSAEAATAGTKVTKSSTIKVGQTKVFTGQTTSGQRMELILTRTKKGLFALNGACTHQGCAVSPQGAKLICPCHGSIFANDTGACIMGPNGAPKNSLLPLAKFTTTEKGGYIYIK</sequence>
<evidence type="ECO:0000256" key="3">
    <source>
        <dbReference type="ARBA" id="ARBA00023004"/>
    </source>
</evidence>
<dbReference type="SUPFAM" id="SSF50022">
    <property type="entry name" value="ISP domain"/>
    <property type="match status" value="1"/>
</dbReference>
<dbReference type="GO" id="GO:0051537">
    <property type="term" value="F:2 iron, 2 sulfur cluster binding"/>
    <property type="evidence" value="ECO:0007669"/>
    <property type="project" value="UniProtKB-KW"/>
</dbReference>
<dbReference type="CDD" id="cd03467">
    <property type="entry name" value="Rieske"/>
    <property type="match status" value="1"/>
</dbReference>
<gene>
    <name evidence="6" type="ORF">UFOPK2289_00305</name>
    <name evidence="7" type="ORF">UFOPK2822_00822</name>
    <name evidence="8" type="ORF">UFOPK3346_01216</name>
    <name evidence="9" type="ORF">UFOPK3670_01156</name>
    <name evidence="10" type="ORF">UFOPK4308_01202</name>
</gene>
<evidence type="ECO:0000256" key="4">
    <source>
        <dbReference type="ARBA" id="ARBA00023014"/>
    </source>
</evidence>
<dbReference type="EMBL" id="CAEZWT010000005">
    <property type="protein sequence ID" value="CAB4658236.1"/>
    <property type="molecule type" value="Genomic_DNA"/>
</dbReference>
<dbReference type="EMBL" id="CAFBLE010000012">
    <property type="protein sequence ID" value="CAB4874162.1"/>
    <property type="molecule type" value="Genomic_DNA"/>
</dbReference>
<protein>
    <submittedName>
        <fullName evidence="7">Unannotated protein</fullName>
    </submittedName>
</protein>
<proteinExistence type="predicted"/>
<dbReference type="Gene3D" id="2.102.10.10">
    <property type="entry name" value="Rieske [2Fe-2S] iron-sulphur domain"/>
    <property type="match status" value="1"/>
</dbReference>
<dbReference type="AlphaFoldDB" id="A0A6J6TYQ5"/>
<keyword evidence="4" id="KW-0411">Iron-sulfur</keyword>
<evidence type="ECO:0000313" key="8">
    <source>
        <dbReference type="EMBL" id="CAB4874162.1"/>
    </source>
</evidence>
<dbReference type="Pfam" id="PF00355">
    <property type="entry name" value="Rieske"/>
    <property type="match status" value="1"/>
</dbReference>
<evidence type="ECO:0000313" key="6">
    <source>
        <dbReference type="EMBL" id="CAB4658236.1"/>
    </source>
</evidence>
<accession>A0A6J6TYQ5</accession>
<dbReference type="EMBL" id="CAFBQL010000009">
    <property type="protein sequence ID" value="CAB5062384.1"/>
    <property type="molecule type" value="Genomic_DNA"/>
</dbReference>
<reference evidence="7" key="1">
    <citation type="submission" date="2020-05" db="EMBL/GenBank/DDBJ databases">
        <authorList>
            <person name="Chiriac C."/>
            <person name="Salcher M."/>
            <person name="Ghai R."/>
            <person name="Kavagutti S V."/>
        </authorList>
    </citation>
    <scope>NUCLEOTIDE SEQUENCE</scope>
</reference>
<dbReference type="GO" id="GO:0046872">
    <property type="term" value="F:metal ion binding"/>
    <property type="evidence" value="ECO:0007669"/>
    <property type="project" value="UniProtKB-KW"/>
</dbReference>
<evidence type="ECO:0000313" key="9">
    <source>
        <dbReference type="EMBL" id="CAB4929037.1"/>
    </source>
</evidence>
<dbReference type="EMBL" id="CAFBMV010000009">
    <property type="protein sequence ID" value="CAB4929037.1"/>
    <property type="molecule type" value="Genomic_DNA"/>
</dbReference>